<feature type="chain" id="PRO_5040757114" evidence="1">
    <location>
        <begin position="25"/>
        <end position="105"/>
    </location>
</feature>
<accession>A0A9Y2L1H3</accession>
<dbReference type="Proteomes" id="UP001238334">
    <property type="component" value="Chromosome"/>
</dbReference>
<organism evidence="2 3">
    <name type="scientific">Parasedimentitalea psychrophila</name>
    <dbReference type="NCBI Taxonomy" id="2997337"/>
    <lineage>
        <taxon>Bacteria</taxon>
        <taxon>Pseudomonadati</taxon>
        <taxon>Pseudomonadota</taxon>
        <taxon>Alphaproteobacteria</taxon>
        <taxon>Rhodobacterales</taxon>
        <taxon>Paracoccaceae</taxon>
        <taxon>Parasedimentitalea</taxon>
    </lineage>
</organism>
<protein>
    <submittedName>
        <fullName evidence="2">Uncharacterized protein</fullName>
    </submittedName>
</protein>
<name>A0A9Y2L1H3_9RHOB</name>
<keyword evidence="1" id="KW-0732">Signal</keyword>
<reference evidence="2 3" key="1">
    <citation type="submission" date="2023-06" db="EMBL/GenBank/DDBJ databases">
        <title>Parasedimentitalea psychrophila sp. nov., a psychrophilic bacterium isolated from deep-sea sediment.</title>
        <authorList>
            <person name="Li A."/>
        </authorList>
    </citation>
    <scope>NUCLEOTIDE SEQUENCE [LARGE SCALE GENOMIC DNA]</scope>
    <source>
        <strain evidence="2 3">QS115</strain>
    </source>
</reference>
<dbReference type="KEGG" id="ppso:QPJ95_04705"/>
<sequence length="105" mass="11127">MIKSILKLTMSLGFIALAPQQASAEQNRNCAPREAVVERLASTYGESRQSIGLGERGMVIETFASADTGTWTITVTTPNGLTCLVASGQSWEELAEALPPQGNDA</sequence>
<dbReference type="EMBL" id="CP127247">
    <property type="protein sequence ID" value="WIY26230.1"/>
    <property type="molecule type" value="Genomic_DNA"/>
</dbReference>
<evidence type="ECO:0000313" key="2">
    <source>
        <dbReference type="EMBL" id="WIY26230.1"/>
    </source>
</evidence>
<evidence type="ECO:0000256" key="1">
    <source>
        <dbReference type="SAM" id="SignalP"/>
    </source>
</evidence>
<feature type="signal peptide" evidence="1">
    <location>
        <begin position="1"/>
        <end position="24"/>
    </location>
</feature>
<gene>
    <name evidence="2" type="ORF">QPJ95_04705</name>
</gene>
<dbReference type="AlphaFoldDB" id="A0A9Y2L1H3"/>
<proteinExistence type="predicted"/>
<keyword evidence="3" id="KW-1185">Reference proteome</keyword>
<evidence type="ECO:0000313" key="3">
    <source>
        <dbReference type="Proteomes" id="UP001238334"/>
    </source>
</evidence>